<dbReference type="EMBL" id="JBJKFK010002711">
    <property type="protein sequence ID" value="KAL3310698.1"/>
    <property type="molecule type" value="Genomic_DNA"/>
</dbReference>
<comment type="caution">
    <text evidence="1">The sequence shown here is derived from an EMBL/GenBank/DDBJ whole genome shotgun (WGS) entry which is preliminary data.</text>
</comment>
<dbReference type="AlphaFoldDB" id="A0ABD2PUH3"/>
<keyword evidence="2" id="KW-1185">Reference proteome</keyword>
<gene>
    <name evidence="1" type="ORF">Ciccas_010731</name>
</gene>
<evidence type="ECO:0000313" key="1">
    <source>
        <dbReference type="EMBL" id="KAL3310698.1"/>
    </source>
</evidence>
<proteinExistence type="predicted"/>
<name>A0ABD2PUH3_9PLAT</name>
<reference evidence="1 2" key="1">
    <citation type="submission" date="2024-11" db="EMBL/GenBank/DDBJ databases">
        <title>Adaptive evolution of stress response genes in parasites aligns with host niche diversity.</title>
        <authorList>
            <person name="Hahn C."/>
            <person name="Resl P."/>
        </authorList>
    </citation>
    <scope>NUCLEOTIDE SEQUENCE [LARGE SCALE GENOMIC DNA]</scope>
    <source>
        <strain evidence="1">EGGRZ-B1_66</strain>
        <tissue evidence="1">Body</tissue>
    </source>
</reference>
<dbReference type="Proteomes" id="UP001626550">
    <property type="component" value="Unassembled WGS sequence"/>
</dbReference>
<organism evidence="1 2">
    <name type="scientific">Cichlidogyrus casuarinus</name>
    <dbReference type="NCBI Taxonomy" id="1844966"/>
    <lineage>
        <taxon>Eukaryota</taxon>
        <taxon>Metazoa</taxon>
        <taxon>Spiralia</taxon>
        <taxon>Lophotrochozoa</taxon>
        <taxon>Platyhelminthes</taxon>
        <taxon>Monogenea</taxon>
        <taxon>Monopisthocotylea</taxon>
        <taxon>Dactylogyridea</taxon>
        <taxon>Ancyrocephalidae</taxon>
        <taxon>Cichlidogyrus</taxon>
    </lineage>
</organism>
<sequence>MSTRDEGFARIREGQNVLLLVMMRYIFSKVVPILDPQNYKVDGQIVSKIGPYVLDLAQKYEPDNAETLNMIVSYFCSLLLMDDSERLTETFDYLTQIYDTLLSKFVTISSEIKEICEKIEQDFVFLMNFEMDMVAINAFMQSFIHINTKLLGTLSEKDKQMLQVSLLSYYKHLIASQTIKAPSYAPDFKIKTEWILFAGIFICPLPWKCLLVSSEVGEEFEQNLIMGELREKCQILTLKTFDYSEDRLKLKETLYWLLLILFNPIFDPITRKTAFQMVDKHLTLLRSSLAIKRPHVYPVALREQYQLRIKMRRLPTRTDKAILFLEQANKLASSLLTFESTSIDLSKHDPKDRVYAYLVIWQTFMLHIMIDFRLVDEVFLCTKKETTKCKNPNRVHSLK</sequence>
<protein>
    <submittedName>
        <fullName evidence="1">Uncharacterized protein</fullName>
    </submittedName>
</protein>
<accession>A0ABD2PUH3</accession>
<evidence type="ECO:0000313" key="2">
    <source>
        <dbReference type="Proteomes" id="UP001626550"/>
    </source>
</evidence>